<keyword evidence="3" id="KW-1185">Reference proteome</keyword>
<dbReference type="RefSeq" id="WP_152710987.1">
    <property type="nucleotide sequence ID" value="NZ_VOSJ01000021.1"/>
</dbReference>
<dbReference type="Proteomes" id="UP000403266">
    <property type="component" value="Unassembled WGS sequence"/>
</dbReference>
<sequence>MKAFAAAALGLVLSAQAALAAEPVYPPASRIGIVPPADMMVSKRFSGFESEEKAAAINFVEMPAAAYAQLVNGLTKDALKRQGLSETSREALKLGAKTGVLIGGTMAGPVQGRKWVMAVKDEDLTALVIAQVRGGQDGYSEAQMREALKSIALRGPVPIEEQISALPFRFGDKAGFRPVRVMAGNSVLFTDGPQDTIKAVEQPMVIMAAAVNVPVPPAERRSQFAHAALNSNQILKDVKIERSESFRFKGQDWHEIVAKAVEAESGQPIVVMQTIRFEPDRYVRLVGLTRVEQRDQNLPRFRTMIDGVDMNP</sequence>
<dbReference type="AlphaFoldDB" id="A0A5N7MEY6"/>
<name>A0A5N7MEY6_9HYPH</name>
<dbReference type="OrthoDB" id="7926124at2"/>
<protein>
    <submittedName>
        <fullName evidence="2">Uncharacterized protein</fullName>
    </submittedName>
</protein>
<gene>
    <name evidence="2" type="ORF">FS320_09045</name>
</gene>
<organism evidence="2 3">
    <name type="scientific">Microvirga tunisiensis</name>
    <dbReference type="NCBI Taxonomy" id="2108360"/>
    <lineage>
        <taxon>Bacteria</taxon>
        <taxon>Pseudomonadati</taxon>
        <taxon>Pseudomonadota</taxon>
        <taxon>Alphaproteobacteria</taxon>
        <taxon>Hyphomicrobiales</taxon>
        <taxon>Methylobacteriaceae</taxon>
        <taxon>Microvirga</taxon>
    </lineage>
</organism>
<reference evidence="2 3" key="1">
    <citation type="journal article" date="2019" name="Syst. Appl. Microbiol.">
        <title>Microvirga tunisiensis sp. nov., a root nodule symbiotic bacterium isolated from Lupinus micranthus and L. luteus grown in Northern Tunisia.</title>
        <authorList>
            <person name="Msaddak A."/>
            <person name="Rejili M."/>
            <person name="Duran D."/>
            <person name="Mars M."/>
            <person name="Palacios J.M."/>
            <person name="Ruiz-Argueso T."/>
            <person name="Rey L."/>
            <person name="Imperial J."/>
        </authorList>
    </citation>
    <scope>NUCLEOTIDE SEQUENCE [LARGE SCALE GENOMIC DNA]</scope>
    <source>
        <strain evidence="2 3">Lmie10</strain>
    </source>
</reference>
<evidence type="ECO:0000313" key="2">
    <source>
        <dbReference type="EMBL" id="MPR25377.1"/>
    </source>
</evidence>
<evidence type="ECO:0000313" key="3">
    <source>
        <dbReference type="Proteomes" id="UP000403266"/>
    </source>
</evidence>
<feature type="chain" id="PRO_5030135344" evidence="1">
    <location>
        <begin position="21"/>
        <end position="312"/>
    </location>
</feature>
<proteinExistence type="predicted"/>
<keyword evidence="1" id="KW-0732">Signal</keyword>
<accession>A0A5N7MEY6</accession>
<feature type="signal peptide" evidence="1">
    <location>
        <begin position="1"/>
        <end position="20"/>
    </location>
</feature>
<evidence type="ECO:0000256" key="1">
    <source>
        <dbReference type="SAM" id="SignalP"/>
    </source>
</evidence>
<comment type="caution">
    <text evidence="2">The sequence shown here is derived from an EMBL/GenBank/DDBJ whole genome shotgun (WGS) entry which is preliminary data.</text>
</comment>
<dbReference type="EMBL" id="VOSK01000022">
    <property type="protein sequence ID" value="MPR25377.1"/>
    <property type="molecule type" value="Genomic_DNA"/>
</dbReference>